<keyword evidence="6" id="KW-1185">Reference proteome</keyword>
<feature type="compositionally biased region" description="Basic and acidic residues" evidence="3">
    <location>
        <begin position="100"/>
        <end position="111"/>
    </location>
</feature>
<dbReference type="Gene3D" id="1.10.10.10">
    <property type="entry name" value="Winged helix-like DNA-binding domain superfamily/Winged helix DNA-binding domain"/>
    <property type="match status" value="1"/>
</dbReference>
<evidence type="ECO:0000313" key="5">
    <source>
        <dbReference type="EMBL" id="KAL3312334.1"/>
    </source>
</evidence>
<dbReference type="InterPro" id="IPR006630">
    <property type="entry name" value="La_HTH"/>
</dbReference>
<dbReference type="PROSITE" id="PS50961">
    <property type="entry name" value="HTH_LA"/>
    <property type="match status" value="1"/>
</dbReference>
<protein>
    <recommendedName>
        <fullName evidence="4">HTH La-type RNA-binding domain-containing protein</fullName>
    </recommendedName>
</protein>
<dbReference type="AlphaFoldDB" id="A0ABD2PYB0"/>
<evidence type="ECO:0000256" key="3">
    <source>
        <dbReference type="SAM" id="MobiDB-lite"/>
    </source>
</evidence>
<feature type="region of interest" description="Disordered" evidence="3">
    <location>
        <begin position="1"/>
        <end position="163"/>
    </location>
</feature>
<dbReference type="Proteomes" id="UP001626550">
    <property type="component" value="Unassembled WGS sequence"/>
</dbReference>
<dbReference type="CDD" id="cd07323">
    <property type="entry name" value="LAM"/>
    <property type="match status" value="1"/>
</dbReference>
<dbReference type="SUPFAM" id="SSF46785">
    <property type="entry name" value="Winged helix' DNA-binding domain"/>
    <property type="match status" value="1"/>
</dbReference>
<evidence type="ECO:0000256" key="2">
    <source>
        <dbReference type="PROSITE-ProRule" id="PRU00332"/>
    </source>
</evidence>
<dbReference type="InterPro" id="IPR036388">
    <property type="entry name" value="WH-like_DNA-bd_sf"/>
</dbReference>
<proteinExistence type="predicted"/>
<dbReference type="EMBL" id="JBJKFK010001741">
    <property type="protein sequence ID" value="KAL3312334.1"/>
    <property type="molecule type" value="Genomic_DNA"/>
</dbReference>
<feature type="region of interest" description="Disordered" evidence="3">
    <location>
        <begin position="472"/>
        <end position="508"/>
    </location>
</feature>
<dbReference type="InterPro" id="IPR036390">
    <property type="entry name" value="WH_DNA-bd_sf"/>
</dbReference>
<evidence type="ECO:0000259" key="4">
    <source>
        <dbReference type="PROSITE" id="PS50961"/>
    </source>
</evidence>
<keyword evidence="1 2" id="KW-0694">RNA-binding</keyword>
<feature type="compositionally biased region" description="Polar residues" evidence="3">
    <location>
        <begin position="128"/>
        <end position="143"/>
    </location>
</feature>
<accession>A0ABD2PYB0</accession>
<sequence>MEDQTPGPRISSAQADDKKKAKPQWVPTNIEMTYRPTNRPGPPQQTPRGSGFGTRPRRTQPAGRPALPRAPNGFVKSGGPRQGIPRSFSKEDTSSASVDAQKDAVHSEHASVKSNSPPIKNEIRRNGNPDTNPSDHSLSTRVNPQKERSYGPKTGRKNTDEGVKLGPFDPLMPFATPTASLGLLNDSQLLLSPIISDLPAGFPQQIIHSVPQTATASIPAQVMGEVVDLAQVISTIEKVGWDKAHLPESLRDDPEILKAQARAGYVRENDKRTIEAGSNQPKNDVVIVDFRIFFVSKSQFNTKFVKFTTKLDYIRHHLAYLQGALIDASFSYSLTGSLVHRGYYFSDSNLTRDVHLQKILEANNEACPVRDLLQFNRLRIVNTTETELLEAAANCSVVQVSSTDDKTCLIPLKRLAKVTDVPASDVIPIMQPLFLAPQPSLFDQTVATPNTAPDIVTSPMIDQNAVYPVYTSAPDTDATETPTTHTPSSSTTATSVAQPQVSSPAAAPALPQNGIPVSMPMLGLPSLSNILISHTSPALHPFG</sequence>
<gene>
    <name evidence="5" type="ORF">Ciccas_009078</name>
</gene>
<reference evidence="5 6" key="1">
    <citation type="submission" date="2024-11" db="EMBL/GenBank/DDBJ databases">
        <title>Adaptive evolution of stress response genes in parasites aligns with host niche diversity.</title>
        <authorList>
            <person name="Hahn C."/>
            <person name="Resl P."/>
        </authorList>
    </citation>
    <scope>NUCLEOTIDE SEQUENCE [LARGE SCALE GENOMIC DNA]</scope>
    <source>
        <strain evidence="5">EGGRZ-B1_66</strain>
        <tissue evidence="5">Body</tissue>
    </source>
</reference>
<evidence type="ECO:0000256" key="1">
    <source>
        <dbReference type="ARBA" id="ARBA00022884"/>
    </source>
</evidence>
<dbReference type="GO" id="GO:0003723">
    <property type="term" value="F:RNA binding"/>
    <property type="evidence" value="ECO:0007669"/>
    <property type="project" value="UniProtKB-UniRule"/>
</dbReference>
<feature type="domain" description="HTH La-type RNA-binding" evidence="4">
    <location>
        <begin position="327"/>
        <end position="417"/>
    </location>
</feature>
<comment type="caution">
    <text evidence="5">The sequence shown here is derived from an EMBL/GenBank/DDBJ whole genome shotgun (WGS) entry which is preliminary data.</text>
</comment>
<organism evidence="5 6">
    <name type="scientific">Cichlidogyrus casuarinus</name>
    <dbReference type="NCBI Taxonomy" id="1844966"/>
    <lineage>
        <taxon>Eukaryota</taxon>
        <taxon>Metazoa</taxon>
        <taxon>Spiralia</taxon>
        <taxon>Lophotrochozoa</taxon>
        <taxon>Platyhelminthes</taxon>
        <taxon>Monogenea</taxon>
        <taxon>Monopisthocotylea</taxon>
        <taxon>Dactylogyridea</taxon>
        <taxon>Ancyrocephalidae</taxon>
        <taxon>Cichlidogyrus</taxon>
    </lineage>
</organism>
<evidence type="ECO:0000313" key="6">
    <source>
        <dbReference type="Proteomes" id="UP001626550"/>
    </source>
</evidence>
<name>A0ABD2PYB0_9PLAT</name>